<evidence type="ECO:0000313" key="2">
    <source>
        <dbReference type="EMBL" id="KAK9933389.1"/>
    </source>
</evidence>
<evidence type="ECO:0000256" key="1">
    <source>
        <dbReference type="ARBA" id="ARBA00010515"/>
    </source>
</evidence>
<keyword evidence="3" id="KW-1185">Reference proteome</keyword>
<dbReference type="Proteomes" id="UP001457282">
    <property type="component" value="Unassembled WGS sequence"/>
</dbReference>
<dbReference type="SUPFAM" id="SSF53474">
    <property type="entry name" value="alpha/beta-Hydrolases"/>
    <property type="match status" value="1"/>
</dbReference>
<dbReference type="InterPro" id="IPR029058">
    <property type="entry name" value="AB_hydrolase_fold"/>
</dbReference>
<dbReference type="InterPro" id="IPR050466">
    <property type="entry name" value="Carboxylest/Gibb_receptor"/>
</dbReference>
<dbReference type="PROSITE" id="PS01173">
    <property type="entry name" value="LIPASE_GDXG_HIS"/>
    <property type="match status" value="1"/>
</dbReference>
<proteinExistence type="inferred from homology"/>
<accession>A0AAW1XB44</accession>
<dbReference type="EMBL" id="JBEDUW010000004">
    <property type="protein sequence ID" value="KAK9933389.1"/>
    <property type="molecule type" value="Genomic_DNA"/>
</dbReference>
<gene>
    <name evidence="2" type="ORF">M0R45_020587</name>
</gene>
<dbReference type="PANTHER" id="PTHR23024:SF551">
    <property type="entry name" value="2-HYDROXYISOFLAVANONE DEHYDRATASE-LIKE"/>
    <property type="match status" value="1"/>
</dbReference>
<dbReference type="InterPro" id="IPR002168">
    <property type="entry name" value="Lipase_GDXG_HIS_AS"/>
</dbReference>
<sequence>MMTNARSLLGISTNTSRAPFHYPKLQKLLSIFSNGFHHQRNSQRALCSHQNLQKYQSGSPHGLTVCTPISSRPRNQCLLQRHLQCLHSETTGFIERELLPFVRIYKDGTVERLMGSPYVPPTLDDPDSGVSSKDITISQNPSISARLFLPKLDHDDQPHKKIPILVYFHGGAFCVESAFSFDHHRFSQ</sequence>
<comment type="similarity">
    <text evidence="1">Belongs to the 'GDXG' lipolytic enzyme family.</text>
</comment>
<dbReference type="Gene3D" id="3.40.50.1820">
    <property type="entry name" value="alpha/beta hydrolase"/>
    <property type="match status" value="1"/>
</dbReference>
<dbReference type="AlphaFoldDB" id="A0AAW1XB44"/>
<dbReference type="GO" id="GO:0016787">
    <property type="term" value="F:hydrolase activity"/>
    <property type="evidence" value="ECO:0007669"/>
    <property type="project" value="InterPro"/>
</dbReference>
<organism evidence="2 3">
    <name type="scientific">Rubus argutus</name>
    <name type="common">Southern blackberry</name>
    <dbReference type="NCBI Taxonomy" id="59490"/>
    <lineage>
        <taxon>Eukaryota</taxon>
        <taxon>Viridiplantae</taxon>
        <taxon>Streptophyta</taxon>
        <taxon>Embryophyta</taxon>
        <taxon>Tracheophyta</taxon>
        <taxon>Spermatophyta</taxon>
        <taxon>Magnoliopsida</taxon>
        <taxon>eudicotyledons</taxon>
        <taxon>Gunneridae</taxon>
        <taxon>Pentapetalae</taxon>
        <taxon>rosids</taxon>
        <taxon>fabids</taxon>
        <taxon>Rosales</taxon>
        <taxon>Rosaceae</taxon>
        <taxon>Rosoideae</taxon>
        <taxon>Rosoideae incertae sedis</taxon>
        <taxon>Rubus</taxon>
    </lineage>
</organism>
<evidence type="ECO:0000313" key="3">
    <source>
        <dbReference type="Proteomes" id="UP001457282"/>
    </source>
</evidence>
<dbReference type="PANTHER" id="PTHR23024">
    <property type="entry name" value="ARYLACETAMIDE DEACETYLASE"/>
    <property type="match status" value="1"/>
</dbReference>
<comment type="caution">
    <text evidence="2">The sequence shown here is derived from an EMBL/GenBank/DDBJ whole genome shotgun (WGS) entry which is preliminary data.</text>
</comment>
<protein>
    <submittedName>
        <fullName evidence="2">Uncharacterized protein</fullName>
    </submittedName>
</protein>
<name>A0AAW1XB44_RUBAR</name>
<reference evidence="2 3" key="1">
    <citation type="journal article" date="2023" name="G3 (Bethesda)">
        <title>A chromosome-length genome assembly and annotation of blackberry (Rubus argutus, cv. 'Hillquist').</title>
        <authorList>
            <person name="Bruna T."/>
            <person name="Aryal R."/>
            <person name="Dudchenko O."/>
            <person name="Sargent D.J."/>
            <person name="Mead D."/>
            <person name="Buti M."/>
            <person name="Cavallini A."/>
            <person name="Hytonen T."/>
            <person name="Andres J."/>
            <person name="Pham M."/>
            <person name="Weisz D."/>
            <person name="Mascagni F."/>
            <person name="Usai G."/>
            <person name="Natali L."/>
            <person name="Bassil N."/>
            <person name="Fernandez G.E."/>
            <person name="Lomsadze A."/>
            <person name="Armour M."/>
            <person name="Olukolu B."/>
            <person name="Poorten T."/>
            <person name="Britton C."/>
            <person name="Davik J."/>
            <person name="Ashrafi H."/>
            <person name="Aiden E.L."/>
            <person name="Borodovsky M."/>
            <person name="Worthington M."/>
        </authorList>
    </citation>
    <scope>NUCLEOTIDE SEQUENCE [LARGE SCALE GENOMIC DNA]</scope>
    <source>
        <strain evidence="2">PI 553951</strain>
    </source>
</reference>